<evidence type="ECO:0000259" key="9">
    <source>
        <dbReference type="PROSITE" id="PS51547"/>
    </source>
</evidence>
<dbReference type="InterPro" id="IPR029071">
    <property type="entry name" value="Ubiquitin-like_domsf"/>
</dbReference>
<dbReference type="InterPro" id="IPR000403">
    <property type="entry name" value="PI3/4_kinase_cat_dom"/>
</dbReference>
<dbReference type="GO" id="GO:0048015">
    <property type="term" value="P:phosphatidylinositol-mediated signaling"/>
    <property type="evidence" value="ECO:0007669"/>
    <property type="project" value="TreeGrafter"/>
</dbReference>
<dbReference type="InterPro" id="IPR002420">
    <property type="entry name" value="PI3K-type_C2_dom"/>
</dbReference>
<dbReference type="VEuPathDB" id="AmoebaDB:KM1_103810"/>
<dbReference type="FunFam" id="1.10.1070.11:FF:000001">
    <property type="entry name" value="Phosphatidylinositol 4,5-bisphosphate 3-kinase catalytic subunit"/>
    <property type="match status" value="1"/>
</dbReference>
<dbReference type="PROSITE" id="PS51547">
    <property type="entry name" value="C2_PI3K"/>
    <property type="match status" value="1"/>
</dbReference>
<accession>A0A5K1U1N5</accession>
<dbReference type="VEuPathDB" id="AmoebaDB:EHI_013980"/>
<dbReference type="InterPro" id="IPR015433">
    <property type="entry name" value="PI3/4_kinase"/>
</dbReference>
<dbReference type="InterPro" id="IPR018936">
    <property type="entry name" value="PI3/4_kinase_CS"/>
</dbReference>
<evidence type="ECO:0000259" key="7">
    <source>
        <dbReference type="PROSITE" id="PS51545"/>
    </source>
</evidence>
<dbReference type="Proteomes" id="UP000078387">
    <property type="component" value="Unassembled WGS sequence"/>
</dbReference>
<dbReference type="GO" id="GO:0005942">
    <property type="term" value="C:phosphatidylinositol 3-kinase complex"/>
    <property type="evidence" value="ECO:0007669"/>
    <property type="project" value="TreeGrafter"/>
</dbReference>
<dbReference type="Pfam" id="PF00794">
    <property type="entry name" value="PI3K_rbd"/>
    <property type="match status" value="1"/>
</dbReference>
<dbReference type="InterPro" id="IPR036940">
    <property type="entry name" value="PI3/4_kinase_cat_sf"/>
</dbReference>
<evidence type="ECO:0000256" key="5">
    <source>
        <dbReference type="PROSITE-ProRule" id="PRU00880"/>
    </source>
</evidence>
<dbReference type="PROSITE" id="PS51545">
    <property type="entry name" value="PIK_HELICAL"/>
    <property type="match status" value="1"/>
</dbReference>
<feature type="domain" description="PIK helical" evidence="7">
    <location>
        <begin position="869"/>
        <end position="1052"/>
    </location>
</feature>
<dbReference type="VEuPathDB" id="AmoebaDB:EHI7A_147110"/>
<dbReference type="VEuPathDB" id="AmoebaDB:EHI8A_168490"/>
<evidence type="ECO:0000313" key="11">
    <source>
        <dbReference type="Proteomes" id="UP000078387"/>
    </source>
</evidence>
<feature type="domain" description="PI3K-RBD" evidence="8">
    <location>
        <begin position="513"/>
        <end position="611"/>
    </location>
</feature>
<evidence type="ECO:0000256" key="2">
    <source>
        <dbReference type="ARBA" id="ARBA00022741"/>
    </source>
</evidence>
<dbReference type="OMA" id="KIVKFWT"/>
<comment type="similarity">
    <text evidence="5">Belongs to the PI3/PI4-kinase family.</text>
</comment>
<dbReference type="PANTHER" id="PTHR10048:SF14">
    <property type="entry name" value="LD28067P"/>
    <property type="match status" value="1"/>
</dbReference>
<evidence type="ECO:0000256" key="1">
    <source>
        <dbReference type="ARBA" id="ARBA00022679"/>
    </source>
</evidence>
<reference evidence="10 11" key="1">
    <citation type="submission" date="2016-05" db="EMBL/GenBank/DDBJ databases">
        <title>First whole genome sequencing of Entamoeba histolytica HM1:IMSS-clone-6.</title>
        <authorList>
            <person name="Mukherjee Avik.K."/>
            <person name="Izumyama S."/>
            <person name="Nakada-Tsukui K."/>
            <person name="Nozaki T."/>
        </authorList>
    </citation>
    <scope>NUCLEOTIDE SEQUENCE [LARGE SCALE GENOMIC DNA]</scope>
    <source>
        <strain evidence="10 11">HM1:IMSS clone 6</strain>
    </source>
</reference>
<keyword evidence="4" id="KW-0067">ATP-binding</keyword>
<dbReference type="InterPro" id="IPR016024">
    <property type="entry name" value="ARM-type_fold"/>
</dbReference>
<keyword evidence="3 10" id="KW-0418">Kinase</keyword>
<dbReference type="EMBL" id="BDEQ01000001">
    <property type="protein sequence ID" value="GAT93529.1"/>
    <property type="molecule type" value="Genomic_DNA"/>
</dbReference>
<dbReference type="GO" id="GO:0005524">
    <property type="term" value="F:ATP binding"/>
    <property type="evidence" value="ECO:0007669"/>
    <property type="project" value="UniProtKB-KW"/>
</dbReference>
<evidence type="ECO:0000256" key="4">
    <source>
        <dbReference type="ARBA" id="ARBA00022840"/>
    </source>
</evidence>
<name>A0A5K1U1N5_ENTHI</name>
<dbReference type="PROSITE" id="PS50290">
    <property type="entry name" value="PI3_4_KINASE_3"/>
    <property type="match status" value="1"/>
</dbReference>
<evidence type="ECO:0000259" key="8">
    <source>
        <dbReference type="PROSITE" id="PS51546"/>
    </source>
</evidence>
<dbReference type="GO" id="GO:0005886">
    <property type="term" value="C:plasma membrane"/>
    <property type="evidence" value="ECO:0007669"/>
    <property type="project" value="TreeGrafter"/>
</dbReference>
<dbReference type="GO" id="GO:0016477">
    <property type="term" value="P:cell migration"/>
    <property type="evidence" value="ECO:0007669"/>
    <property type="project" value="TreeGrafter"/>
</dbReference>
<dbReference type="PROSITE" id="PS51546">
    <property type="entry name" value="PI3K_RBD"/>
    <property type="match status" value="1"/>
</dbReference>
<sequence>MERPPVEFIVPKYFEHPPRSSVTVDRFLRISKPNVLKTYEEYSIGKLSHPLDLPFVVKIHLPKELITQIGNTYVEISIDKNATIDDLLKQFFDKFGTGIIAFRNVLLEKNYAGLVLLSSLCDGDELVDSIFQFIRIHSIEADYLSAFVSTHGVQSRLLEGLLENWMFEKEKLFLDTFFFPIKMRVQNGLFEIDANKISPSENRDQNIGYICNLIKQLRNTLSTALQKLTGETVYIFYTLNKKLTLNHLNSDQYALSKLFFRITLNLLSNEKYPRTNADWKFSTNSSQTTRLTSILFEIFNIFLKDVDDNSLPDVVKQTFNKEIEVMTEIVQSFFKNLRPMIRNIMKGEMNESIERTVLDKLLRSTKEIFKNPINCPEFNREYPNVSIELLKKQAMDIQNVSSNYHLRVPNSMYYIKVSQVQMTPIGEWEYVRQRLREFKSIEFECVDTQLFERDKIVLFDISTIIDGPMKWDCTNPQEFYFRRCSYHSAKDMNIPFIPISSAITAIPYPKSFPETFFIKLQISTAVRDFCQLDKQSNTLQVNYLFKPSMIIDKYLRSIQKVRTDFEVNNNIFYLKTLGFDEYMFDDVPIGDYQYIREMLRMSKPIRLMLVLEAGEFEKKLQVRQRSEELEKNWEFQPLPIELPNMDIILPHCVMRKKLGIYVQNIEMTDQIFTTNSLYVVLLEICFGGEVMWSSRSSVVSNISNEKNKFNNLNLNQWIIFDSCRICDIPKEAMLVFKVIEVDKEVKIKKNNIYKGECRNCHLSLYSTKGKGFNMFCSCGMDLSPNSISSENNTTTIIGWTDIYLFDYRKLMISGNYSQAIMLPPVIPIGIPVTEFGNLNQLNGKIQFKLPIGPTIQFDNSTIDITMELNKKCELNEEEQKRINTLIVTTNLLKEIENEDKELIWRGRQFILNEETLHLHPSSIVLLCQSVPWNKPKEVKVFEQLIQKWPKVSHIIALRLLHFSFANSFIRQYAVNCLVECNDEHLSTIMMQLIQSLKFEATPLSDLAIFLIHRALNKRSTIGRIFFWLIKSELHIPETQRRFALLLEAFLMVCGAQRTVIKNQLDLCKKLTSLYTQQNQTWKTDINQLTKELNNIILPQITYVPFKSSLKFTKIVAENCKVLDSLRKPLFLTFKNEDPEGDPIYIIFKKDDDLRQDMFALKVLEVMNQMWQNEGYDMRLTCYECLAMGNAVGMIEVVLRSETIAAIQKKMYGGNVSAAFQEDPLYKWLKDKNTSDDEFLNAQQNFIYSCAGYCVATYVLGVGDRHNDNILLTPTGHLVHIDFGHILGNVEKFKGFKRETAPFVLTKEFVYVMGGKNSEGFRLFVNLCCDTFLILRKNYHGLVNLFTMMLSTGLPELRRTEDMVYLLNSLVLDMNEVDARAYFEKLINVALEAVMTRVNNAIHIFAHPDVKEDV</sequence>
<evidence type="ECO:0000313" key="10">
    <source>
        <dbReference type="EMBL" id="GAT93529.1"/>
    </source>
</evidence>
<feature type="domain" description="C2 PI3K-type" evidence="9">
    <location>
        <begin position="654"/>
        <end position="858"/>
    </location>
</feature>
<dbReference type="Gene3D" id="1.25.40.70">
    <property type="entry name" value="Phosphatidylinositol 3-kinase, accessory domain (PIK)"/>
    <property type="match status" value="1"/>
</dbReference>
<comment type="caution">
    <text evidence="10">The sequence shown here is derived from an EMBL/GenBank/DDBJ whole genome shotgun (WGS) entry which is preliminary data.</text>
</comment>
<dbReference type="VEuPathDB" id="AmoebaDB:EHI8A_096370"/>
<dbReference type="InterPro" id="IPR000341">
    <property type="entry name" value="PI3K_Ras-bd_dom"/>
</dbReference>
<dbReference type="PROSITE" id="PS00916">
    <property type="entry name" value="PI3_4_KINASE_2"/>
    <property type="match status" value="1"/>
</dbReference>
<protein>
    <submittedName>
        <fullName evidence="10">Phosphatidylinositol 3-kinase putative</fullName>
    </submittedName>
</protein>
<dbReference type="InterPro" id="IPR042236">
    <property type="entry name" value="PI3K_accessory_sf"/>
</dbReference>
<dbReference type="InterPro" id="IPR011009">
    <property type="entry name" value="Kinase-like_dom_sf"/>
</dbReference>
<dbReference type="InterPro" id="IPR035892">
    <property type="entry name" value="C2_domain_sf"/>
</dbReference>
<dbReference type="SUPFAM" id="SSF48371">
    <property type="entry name" value="ARM repeat"/>
    <property type="match status" value="1"/>
</dbReference>
<feature type="domain" description="PI3K/PI4K catalytic" evidence="6">
    <location>
        <begin position="1115"/>
        <end position="1394"/>
    </location>
</feature>
<dbReference type="SUPFAM" id="SSF54236">
    <property type="entry name" value="Ubiquitin-like"/>
    <property type="match status" value="1"/>
</dbReference>
<dbReference type="SUPFAM" id="SSF49562">
    <property type="entry name" value="C2 domain (Calcium/lipid-binding domain, CaLB)"/>
    <property type="match status" value="1"/>
</dbReference>
<evidence type="ECO:0000256" key="3">
    <source>
        <dbReference type="ARBA" id="ARBA00022777"/>
    </source>
</evidence>
<dbReference type="Pfam" id="PF00613">
    <property type="entry name" value="PI3Ka"/>
    <property type="match status" value="1"/>
</dbReference>
<dbReference type="GO" id="GO:0005737">
    <property type="term" value="C:cytoplasm"/>
    <property type="evidence" value="ECO:0007669"/>
    <property type="project" value="TreeGrafter"/>
</dbReference>
<dbReference type="Pfam" id="PF00454">
    <property type="entry name" value="PI3_PI4_kinase"/>
    <property type="match status" value="1"/>
</dbReference>
<dbReference type="Gene3D" id="1.10.1070.11">
    <property type="entry name" value="Phosphatidylinositol 3-/4-kinase, catalytic domain"/>
    <property type="match status" value="1"/>
</dbReference>
<organism evidence="10 11">
    <name type="scientific">Entamoeba histolytica</name>
    <dbReference type="NCBI Taxonomy" id="5759"/>
    <lineage>
        <taxon>Eukaryota</taxon>
        <taxon>Amoebozoa</taxon>
        <taxon>Evosea</taxon>
        <taxon>Archamoebae</taxon>
        <taxon>Mastigamoebida</taxon>
        <taxon>Entamoebidae</taxon>
        <taxon>Entamoeba</taxon>
    </lineage>
</organism>
<dbReference type="SMART" id="SM00145">
    <property type="entry name" value="PI3Ka"/>
    <property type="match status" value="1"/>
</dbReference>
<dbReference type="GO" id="GO:0016303">
    <property type="term" value="F:1-phosphatidylinositol-3-kinase activity"/>
    <property type="evidence" value="ECO:0007669"/>
    <property type="project" value="TreeGrafter"/>
</dbReference>
<dbReference type="CDD" id="cd00891">
    <property type="entry name" value="PI3Kc"/>
    <property type="match status" value="1"/>
</dbReference>
<dbReference type="GO" id="GO:0035005">
    <property type="term" value="F:1-phosphatidylinositol-4-phosphate 3-kinase activity"/>
    <property type="evidence" value="ECO:0007669"/>
    <property type="project" value="TreeGrafter"/>
</dbReference>
<dbReference type="PANTHER" id="PTHR10048">
    <property type="entry name" value="PHOSPHATIDYLINOSITOL KINASE"/>
    <property type="match status" value="1"/>
</dbReference>
<dbReference type="InterPro" id="IPR035448">
    <property type="entry name" value="PI3Kc"/>
</dbReference>
<keyword evidence="1" id="KW-0808">Transferase</keyword>
<dbReference type="SUPFAM" id="SSF56112">
    <property type="entry name" value="Protein kinase-like (PK-like)"/>
    <property type="match status" value="1"/>
</dbReference>
<dbReference type="SMART" id="SM00146">
    <property type="entry name" value="PI3Kc"/>
    <property type="match status" value="1"/>
</dbReference>
<dbReference type="VEuPathDB" id="AmoebaDB:EHI7A_094870"/>
<evidence type="ECO:0000259" key="6">
    <source>
        <dbReference type="PROSITE" id="PS50290"/>
    </source>
</evidence>
<gene>
    <name evidence="10" type="ORF">CL6EHI_013980</name>
</gene>
<proteinExistence type="inferred from homology"/>
<dbReference type="Gene3D" id="2.60.40.150">
    <property type="entry name" value="C2 domain"/>
    <property type="match status" value="1"/>
</dbReference>
<dbReference type="Gene3D" id="3.30.1010.10">
    <property type="entry name" value="Phosphatidylinositol 3-kinase Catalytic Subunit, Chain A, domain 4"/>
    <property type="match status" value="1"/>
</dbReference>
<dbReference type="Gene3D" id="3.10.20.770">
    <property type="match status" value="1"/>
</dbReference>
<dbReference type="VEuPathDB" id="AmoebaDB:KM1_103840"/>
<keyword evidence="2" id="KW-0547">Nucleotide-binding</keyword>
<dbReference type="InterPro" id="IPR001263">
    <property type="entry name" value="PI3K_accessory_dom"/>
</dbReference>
<dbReference type="VEuPathDB" id="AmoebaDB:EHI5A_063370"/>
<dbReference type="GO" id="GO:0043491">
    <property type="term" value="P:phosphatidylinositol 3-kinase/protein kinase B signal transduction"/>
    <property type="evidence" value="ECO:0007669"/>
    <property type="project" value="TreeGrafter"/>
</dbReference>